<dbReference type="Gene3D" id="2.130.10.10">
    <property type="entry name" value="YVTN repeat-like/Quinoprotein amine dehydrogenase"/>
    <property type="match status" value="2"/>
</dbReference>
<evidence type="ECO:0000313" key="3">
    <source>
        <dbReference type="EMBL" id="MEI1248871.1"/>
    </source>
</evidence>
<dbReference type="Gene3D" id="3.40.50.1460">
    <property type="match status" value="1"/>
</dbReference>
<dbReference type="SUPFAM" id="SSF50952">
    <property type="entry name" value="Soluble quinoprotein glucose dehydrogenase"/>
    <property type="match status" value="1"/>
</dbReference>
<gene>
    <name evidence="3" type="ORF">V8Q02_12740</name>
</gene>
<keyword evidence="1" id="KW-0853">WD repeat</keyword>
<accession>A0ABU8CK60</accession>
<evidence type="ECO:0000256" key="2">
    <source>
        <dbReference type="ARBA" id="ARBA00022737"/>
    </source>
</evidence>
<dbReference type="PANTHER" id="PTHR19848">
    <property type="entry name" value="WD40 REPEAT PROTEIN"/>
    <property type="match status" value="1"/>
</dbReference>
<protein>
    <submittedName>
        <fullName evidence="3">WD40 repeat domain-containing protein</fullName>
    </submittedName>
</protein>
<dbReference type="InterPro" id="IPR011041">
    <property type="entry name" value="Quinoprot_gluc/sorb_DH_b-prop"/>
</dbReference>
<proteinExistence type="predicted"/>
<dbReference type="InterPro" id="IPR015943">
    <property type="entry name" value="WD40/YVTN_repeat-like_dom_sf"/>
</dbReference>
<dbReference type="RefSeq" id="WP_264441017.1">
    <property type="nucleotide sequence ID" value="NZ_JBAMYC010000006.1"/>
</dbReference>
<dbReference type="InterPro" id="IPR001680">
    <property type="entry name" value="WD40_rpt"/>
</dbReference>
<dbReference type="EMBL" id="JBAMYC010000006">
    <property type="protein sequence ID" value="MEI1248871.1"/>
    <property type="molecule type" value="Genomic_DNA"/>
</dbReference>
<evidence type="ECO:0000256" key="1">
    <source>
        <dbReference type="ARBA" id="ARBA00022574"/>
    </source>
</evidence>
<organism evidence="3 4">
    <name type="scientific">Rhizobium aouanii</name>
    <dbReference type="NCBI Taxonomy" id="3118145"/>
    <lineage>
        <taxon>Bacteria</taxon>
        <taxon>Pseudomonadati</taxon>
        <taxon>Pseudomonadota</taxon>
        <taxon>Alphaproteobacteria</taxon>
        <taxon>Hyphomicrobiales</taxon>
        <taxon>Rhizobiaceae</taxon>
        <taxon>Rhizobium/Agrobacterium group</taxon>
        <taxon>Rhizobium</taxon>
    </lineage>
</organism>
<dbReference type="InterPro" id="IPR011047">
    <property type="entry name" value="Quinoprotein_ADH-like_sf"/>
</dbReference>
<keyword evidence="2" id="KW-0677">Repeat</keyword>
<dbReference type="SMART" id="SM00320">
    <property type="entry name" value="WD40"/>
    <property type="match status" value="4"/>
</dbReference>
<dbReference type="SUPFAM" id="SSF50998">
    <property type="entry name" value="Quinoprotein alcohol dehydrogenase-like"/>
    <property type="match status" value="1"/>
</dbReference>
<evidence type="ECO:0000313" key="4">
    <source>
        <dbReference type="Proteomes" id="UP001531129"/>
    </source>
</evidence>
<dbReference type="Pfam" id="PF00400">
    <property type="entry name" value="WD40"/>
    <property type="match status" value="1"/>
</dbReference>
<comment type="caution">
    <text evidence="3">The sequence shown here is derived from an EMBL/GenBank/DDBJ whole genome shotgun (WGS) entry which is preliminary data.</text>
</comment>
<sequence length="1132" mass="120479">MLIPQRGRAAMASIRVLITLASVLFAFAVSPRLAMAAGNNPFDLVLPFGHTNVLQAATISGDGKWLFTADVQGTVAFWRVDLDGKSVARLKMPEGKVGGLATNRDGSLVVVVVGTKDGDKRTSSAKVLSTDTFTEVNHVTYNEKAILTAAISDDGKKLATAEDPFRIVVTDLLTGGAVNTGALSGRPGDLRFIDGDKALAESEEGVGILVRRISDLAPIRPPIPMPQMQAPVTAFDPIANLSYVFQFTAAKPSYQAFSPDFATTDGVKVPIPVVRPTTIATSPDGKIIAFGGFGTIRLLTKDGARPGAPISNGLGPFGDHDTLLLSFVGPSRILSVNEDGTIAIFDTHDGSLKKQINPLPGLDQVRGAFFTAGGRSLVMVRRPPDDFSAPNRITALNLITSRLIRLPGYLAIPLPATDGLVTFATDKTGDEETQRIRLFAAGAPEPTWSHELPGYRIAKAAFDPSGSHLLLADRYGKLDLYDWPSMAHRQSFDGHQNLPTCLKFSPAGDRFLVCDDDWVSVYKIETSAPLWTSTDFWAPRDGVFSIGCGCLVLGARGGLYQVDWSTGANLKILAQVDDPLVVPSALSIYAVFQDEAGNILASGEYGSLVSLKLKGVSFEAFHGDRAELEAITQLGAAGAGGLVVGTGLGLTLFSSVDFSQVARLFLFSDDRWLAVANDGRFDTNDFSLVRDIVWSFPEQRRSPLPVERLAQPAFVPHLLFDIVDGKPSTPIPLDTLQATQPTVTLDVRLADRHSARATLTVTGPIEPATGAPEPVEDIKLFLDGRLVQRLAPSLLDKNDEVTVMVALPTAPIGAILAFKAYAFSKAGIKSSDATQELTLEEGVGPSHPPRLWLVTIGVGANGAIGFELSYPPRQALDMQETLQDLFRQSGSLQTVLLPLISAHDKYGLIGLSPSSTLPTRDNILAVLAGLAGAATPPPTLVAWPHDETGRALSADPDDIIVIYYMGHGQNTDGRFSITPYSNGPAATLISEAEIADALELIQARAQILILDTCYSSSVGKNPGFKPGPFSSPGLSQVLFDKSILVVAAAAAQDEAQSIGETPLTAAMKSRMPANADGEQTTLNDFFNYVEDRGAIIATARSGKTGSVVSAPAFLRLSRSIMLEATKILITNQ</sequence>
<reference evidence="3 4" key="1">
    <citation type="submission" date="2024-01" db="EMBL/GenBank/DDBJ databases">
        <title>Draft genome sequences of three bacterial strains isolated from Acacia saligna represent a potential new species within the genus Rhizobium.</title>
        <authorList>
            <person name="Tambong J.T."/>
            <person name="Mnasri B."/>
        </authorList>
    </citation>
    <scope>NUCLEOTIDE SEQUENCE [LARGE SCALE GENOMIC DNA]</scope>
    <source>
        <strain evidence="3 4">1AS12I</strain>
    </source>
</reference>
<dbReference type="Proteomes" id="UP001531129">
    <property type="component" value="Unassembled WGS sequence"/>
</dbReference>
<name>A0ABU8CK60_9HYPH</name>
<dbReference type="PANTHER" id="PTHR19848:SF8">
    <property type="entry name" value="F-BOX AND WD REPEAT DOMAIN CONTAINING 7"/>
    <property type="match status" value="1"/>
</dbReference>
<keyword evidence="4" id="KW-1185">Reference proteome</keyword>